<protein>
    <submittedName>
        <fullName evidence="1">Uncharacterized protein</fullName>
    </submittedName>
</protein>
<sequence>MQLQGTWTKDSEGYMDFSSSQLQRLYESITDAYHDVYNRYLEELDDEEDAHYQAVAEGYEMVNDYKAINDQEEFATTYYTPAYVLDIWYEIDPDTQKRMYDQGFIRVSSKTSETA</sequence>
<proteinExistence type="predicted"/>
<organism evidence="1 2">
    <name type="scientific">Adhaeribacter radiodurans</name>
    <dbReference type="NCBI Taxonomy" id="2745197"/>
    <lineage>
        <taxon>Bacteria</taxon>
        <taxon>Pseudomonadati</taxon>
        <taxon>Bacteroidota</taxon>
        <taxon>Cytophagia</taxon>
        <taxon>Cytophagales</taxon>
        <taxon>Hymenobacteraceae</taxon>
        <taxon>Adhaeribacter</taxon>
    </lineage>
</organism>
<dbReference type="KEGG" id="add:HUW48_08390"/>
<dbReference type="Proteomes" id="UP000514509">
    <property type="component" value="Chromosome"/>
</dbReference>
<evidence type="ECO:0000313" key="1">
    <source>
        <dbReference type="EMBL" id="QMU28063.1"/>
    </source>
</evidence>
<dbReference type="AlphaFoldDB" id="A0A7L7L5L8"/>
<keyword evidence="2" id="KW-1185">Reference proteome</keyword>
<accession>A0A7L7L5L8</accession>
<name>A0A7L7L5L8_9BACT</name>
<evidence type="ECO:0000313" key="2">
    <source>
        <dbReference type="Proteomes" id="UP000514509"/>
    </source>
</evidence>
<reference evidence="1 2" key="1">
    <citation type="submission" date="2020-08" db="EMBL/GenBank/DDBJ databases">
        <title>Adhaeribacter dokdonensis sp. nov., isolated from the rhizosphere of Elymus tsukushiensis, a plant native to the Dokdo Islands, Republic of Korea.</title>
        <authorList>
            <person name="Ghim S.Y."/>
        </authorList>
    </citation>
    <scope>NUCLEOTIDE SEQUENCE [LARGE SCALE GENOMIC DNA]</scope>
    <source>
        <strain evidence="1 2">KUDC8001</strain>
    </source>
</reference>
<gene>
    <name evidence="1" type="ORF">HUW48_08390</name>
</gene>
<dbReference type="EMBL" id="CP055153">
    <property type="protein sequence ID" value="QMU28063.1"/>
    <property type="molecule type" value="Genomic_DNA"/>
</dbReference>
<dbReference type="RefSeq" id="WP_182415252.1">
    <property type="nucleotide sequence ID" value="NZ_CP055153.1"/>
</dbReference>